<evidence type="ECO:0000313" key="4">
    <source>
        <dbReference type="Proteomes" id="UP000178849"/>
    </source>
</evidence>
<keyword evidence="2" id="KW-0472">Membrane</keyword>
<evidence type="ECO:0000256" key="1">
    <source>
        <dbReference type="SAM" id="MobiDB-lite"/>
    </source>
</evidence>
<evidence type="ECO:0000313" key="3">
    <source>
        <dbReference type="EMBL" id="OGY90010.1"/>
    </source>
</evidence>
<keyword evidence="2" id="KW-0812">Transmembrane</keyword>
<gene>
    <name evidence="3" type="ORF">A2927_01480</name>
</gene>
<organism evidence="3 4">
    <name type="scientific">Candidatus Komeilibacteria bacterium RIFCSPLOWO2_01_FULL_45_10</name>
    <dbReference type="NCBI Taxonomy" id="1798550"/>
    <lineage>
        <taxon>Bacteria</taxon>
        <taxon>Candidatus Komeiliibacteriota</taxon>
    </lineage>
</organism>
<feature type="transmembrane region" description="Helical" evidence="2">
    <location>
        <begin position="52"/>
        <end position="71"/>
    </location>
</feature>
<dbReference type="AlphaFoldDB" id="A0A1G2BNR7"/>
<feature type="compositionally biased region" description="Pro residues" evidence="1">
    <location>
        <begin position="130"/>
        <end position="141"/>
    </location>
</feature>
<dbReference type="Proteomes" id="UP000178849">
    <property type="component" value="Unassembled WGS sequence"/>
</dbReference>
<feature type="region of interest" description="Disordered" evidence="1">
    <location>
        <begin position="1"/>
        <end position="26"/>
    </location>
</feature>
<feature type="region of interest" description="Disordered" evidence="1">
    <location>
        <begin position="122"/>
        <end position="158"/>
    </location>
</feature>
<evidence type="ECO:0000256" key="2">
    <source>
        <dbReference type="SAM" id="Phobius"/>
    </source>
</evidence>
<name>A0A1G2BNR7_9BACT</name>
<dbReference type="EMBL" id="MHKL01000003">
    <property type="protein sequence ID" value="OGY90010.1"/>
    <property type="molecule type" value="Genomic_DNA"/>
</dbReference>
<keyword evidence="2" id="KW-1133">Transmembrane helix</keyword>
<proteinExistence type="predicted"/>
<feature type="region of interest" description="Disordered" evidence="1">
    <location>
        <begin position="83"/>
        <end position="107"/>
    </location>
</feature>
<accession>A0A1G2BNR7</accession>
<protein>
    <submittedName>
        <fullName evidence="3">Uncharacterized protein</fullName>
    </submittedName>
</protein>
<comment type="caution">
    <text evidence="3">The sequence shown here is derived from an EMBL/GenBank/DDBJ whole genome shotgun (WGS) entry which is preliminary data.</text>
</comment>
<feature type="compositionally biased region" description="Basic and acidic residues" evidence="1">
    <location>
        <begin position="147"/>
        <end position="158"/>
    </location>
</feature>
<reference evidence="3 4" key="1">
    <citation type="journal article" date="2016" name="Nat. Commun.">
        <title>Thousands of microbial genomes shed light on interconnected biogeochemical processes in an aquifer system.</title>
        <authorList>
            <person name="Anantharaman K."/>
            <person name="Brown C.T."/>
            <person name="Hug L.A."/>
            <person name="Sharon I."/>
            <person name="Castelle C.J."/>
            <person name="Probst A.J."/>
            <person name="Thomas B.C."/>
            <person name="Singh A."/>
            <person name="Wilkins M.J."/>
            <person name="Karaoz U."/>
            <person name="Brodie E.L."/>
            <person name="Williams K.H."/>
            <person name="Hubbard S.S."/>
            <person name="Banfield J.F."/>
        </authorList>
    </citation>
    <scope>NUCLEOTIDE SEQUENCE [LARGE SCALE GENOMIC DNA]</scope>
</reference>
<sequence>MGEGIPAQGEEEELKTEETPLQGAATAESLEEILKDEFNIEKAQAKERQNRIIGLSMLGVVILIIVVWVVASRFGIRHEFSKPIESELPPPPAPPLSIKQDIGTPPIKDEEITIEPIKETENNLGDYWASPPPSPYSPYPPIEEEIGEGKGNERDRLI</sequence>